<dbReference type="SUPFAM" id="SSF52518">
    <property type="entry name" value="Thiamin diphosphate-binding fold (THDP-binding)"/>
    <property type="match status" value="1"/>
</dbReference>
<feature type="domain" description="Xylulose 5-phosphate/Fructose 6-phosphate phosphoketolase C-terminal" evidence="5">
    <location>
        <begin position="305"/>
        <end position="471"/>
    </location>
</feature>
<dbReference type="PANTHER" id="PTHR31273:SF1">
    <property type="entry name" value="PHOSPHOKETOLASE-RELATED"/>
    <property type="match status" value="1"/>
</dbReference>
<name>A0A8H4R4B2_9HELO</name>
<evidence type="ECO:0000259" key="6">
    <source>
        <dbReference type="Pfam" id="PF09364"/>
    </source>
</evidence>
<evidence type="ECO:0000256" key="1">
    <source>
        <dbReference type="ARBA" id="ARBA00001964"/>
    </source>
</evidence>
<dbReference type="EMBL" id="JAAMPI010001888">
    <property type="protein sequence ID" value="KAF4621951.1"/>
    <property type="molecule type" value="Genomic_DNA"/>
</dbReference>
<dbReference type="AlphaFoldDB" id="A0A8H4R4B2"/>
<feature type="domain" description="Xylulose 5-phosphate/Fructose 6-phosphate phosphoketolase N-terminal" evidence="6">
    <location>
        <begin position="56"/>
        <end position="204"/>
    </location>
</feature>
<evidence type="ECO:0000256" key="4">
    <source>
        <dbReference type="ARBA" id="ARBA00023239"/>
    </source>
</evidence>
<dbReference type="InterPro" id="IPR009014">
    <property type="entry name" value="Transketo_C/PFOR_II"/>
</dbReference>
<evidence type="ECO:0000259" key="5">
    <source>
        <dbReference type="Pfam" id="PF09363"/>
    </source>
</evidence>
<comment type="cofactor">
    <cofactor evidence="1">
        <name>thiamine diphosphate</name>
        <dbReference type="ChEBI" id="CHEBI:58937"/>
    </cofactor>
</comment>
<dbReference type="Gene3D" id="3.40.50.920">
    <property type="match status" value="1"/>
</dbReference>
<dbReference type="InterPro" id="IPR019789">
    <property type="entry name" value="Xul5P/Fru6P_PKetolase_ThDP_BS"/>
</dbReference>
<evidence type="ECO:0000256" key="2">
    <source>
        <dbReference type="ARBA" id="ARBA00005623"/>
    </source>
</evidence>
<keyword evidence="4" id="KW-0456">Lyase</keyword>
<evidence type="ECO:0000256" key="3">
    <source>
        <dbReference type="ARBA" id="ARBA00023052"/>
    </source>
</evidence>
<evidence type="ECO:0000313" key="7">
    <source>
        <dbReference type="EMBL" id="KAF4621951.1"/>
    </source>
</evidence>
<proteinExistence type="inferred from homology"/>
<comment type="similarity">
    <text evidence="2">Belongs to the XFP family.</text>
</comment>
<organism evidence="7 8">
    <name type="scientific">Cudoniella acicularis</name>
    <dbReference type="NCBI Taxonomy" id="354080"/>
    <lineage>
        <taxon>Eukaryota</taxon>
        <taxon>Fungi</taxon>
        <taxon>Dikarya</taxon>
        <taxon>Ascomycota</taxon>
        <taxon>Pezizomycotina</taxon>
        <taxon>Leotiomycetes</taxon>
        <taxon>Helotiales</taxon>
        <taxon>Tricladiaceae</taxon>
        <taxon>Cudoniella</taxon>
    </lineage>
</organism>
<dbReference type="Pfam" id="PF09363">
    <property type="entry name" value="XFP_C"/>
    <property type="match status" value="1"/>
</dbReference>
<gene>
    <name evidence="7" type="ORF">G7Y89_g14395</name>
</gene>
<keyword evidence="3" id="KW-0786">Thiamine pyrophosphate</keyword>
<dbReference type="GO" id="GO:0016832">
    <property type="term" value="F:aldehyde-lyase activity"/>
    <property type="evidence" value="ECO:0007669"/>
    <property type="project" value="InterPro"/>
</dbReference>
<dbReference type="OrthoDB" id="2532903at2759"/>
<dbReference type="Gene3D" id="3.40.50.970">
    <property type="match status" value="3"/>
</dbReference>
<dbReference type="GO" id="GO:0005975">
    <property type="term" value="P:carbohydrate metabolic process"/>
    <property type="evidence" value="ECO:0007669"/>
    <property type="project" value="InterPro"/>
</dbReference>
<accession>A0A8H4R4B2</accession>
<feature type="domain" description="Xylulose 5-phosphate/Fructose 6-phosphate phosphoketolase N-terminal" evidence="6">
    <location>
        <begin position="10"/>
        <end position="55"/>
    </location>
</feature>
<protein>
    <submittedName>
        <fullName evidence="7">Uncharacterized protein</fullName>
    </submittedName>
</protein>
<dbReference type="InterPro" id="IPR029061">
    <property type="entry name" value="THDP-binding"/>
</dbReference>
<dbReference type="InterPro" id="IPR018969">
    <property type="entry name" value="Xul5P/Fru6P_PKetolase_C"/>
</dbReference>
<reference evidence="7 8" key="1">
    <citation type="submission" date="2020-03" db="EMBL/GenBank/DDBJ databases">
        <title>Draft Genome Sequence of Cudoniella acicularis.</title>
        <authorList>
            <person name="Buettner E."/>
            <person name="Kellner H."/>
        </authorList>
    </citation>
    <scope>NUCLEOTIDE SEQUENCE [LARGE SCALE GENOMIC DNA]</scope>
    <source>
        <strain evidence="7 8">DSM 108380</strain>
    </source>
</reference>
<dbReference type="InterPro" id="IPR018970">
    <property type="entry name" value="Xul5P/Fru6P_PKetolase_N"/>
</dbReference>
<dbReference type="Pfam" id="PF09364">
    <property type="entry name" value="XFP_N"/>
    <property type="match status" value="2"/>
</dbReference>
<keyword evidence="8" id="KW-1185">Reference proteome</keyword>
<dbReference type="Proteomes" id="UP000566819">
    <property type="component" value="Unassembled WGS sequence"/>
</dbReference>
<dbReference type="PROSITE" id="PS60003">
    <property type="entry name" value="PHOSPHOKETOLASE_2"/>
    <property type="match status" value="1"/>
</dbReference>
<comment type="caution">
    <text evidence="7">The sequence shown here is derived from an EMBL/GenBank/DDBJ whole genome shotgun (WGS) entry which is preliminary data.</text>
</comment>
<sequence length="514" mass="57354">MPKEVLQKLKIDEKDLKGLEDFPRASNYIAAAMIFLSDNALIERNLKFDDIKPRRLEGSLERFYPQYSQTKQGLHNLITGFSTLKGFPSHINAETPGSIHEGSELRHALAVAFGAVMDKPDLIVGCIVGDGEAESGPTATAWHTAKYIDPVESGAVIPIVYVNGFKISERTIYGCMDDKEIVTLFTGYGYQCRFVEDLEDIMASSSKVPSTPVKSLMAAKTNKDQLAGLQKWLLSYGPKDLFTKDGVPTDSIKSVIPSEDYKKLTSKSIFHWRDTEFETYCCAKHIPLYNQPLPSLQELHDGLSPDVGIGSELMFEVVVAASILRRKCPLLRVRVVNVTDLMILEAETLHPHSLTDDKFSSLFTPDKPIHINYHGYSNEIKGLLFGRLNLSRVSIACYKEEGSTTTPLDMMLRNGVSRYHVMEAAIKGVARSNERVALEITGLLGEVRHQVSKVQESILERGRDPEGTFDIPRFEGMVFVEGKKRRMGRLSLKTLAAEFSENKVTVPINCFKAN</sequence>
<dbReference type="InterPro" id="IPR005593">
    <property type="entry name" value="Xul5P/Fru6P_PKetolase"/>
</dbReference>
<evidence type="ECO:0000313" key="8">
    <source>
        <dbReference type="Proteomes" id="UP000566819"/>
    </source>
</evidence>
<dbReference type="PANTHER" id="PTHR31273">
    <property type="entry name" value="PHOSPHOKETOLASE-RELATED"/>
    <property type="match status" value="1"/>
</dbReference>